<evidence type="ECO:0000256" key="2">
    <source>
        <dbReference type="ARBA" id="ARBA00022448"/>
    </source>
</evidence>
<feature type="transmembrane region" description="Helical" evidence="7">
    <location>
        <begin position="69"/>
        <end position="87"/>
    </location>
</feature>
<evidence type="ECO:0000256" key="1">
    <source>
        <dbReference type="ARBA" id="ARBA00004651"/>
    </source>
</evidence>
<keyword evidence="2" id="KW-0813">Transport</keyword>
<feature type="transmembrane region" description="Helical" evidence="7">
    <location>
        <begin position="38"/>
        <end position="57"/>
    </location>
</feature>
<evidence type="ECO:0000256" key="4">
    <source>
        <dbReference type="ARBA" id="ARBA00022692"/>
    </source>
</evidence>
<gene>
    <name evidence="8" type="ORF">GJR99_10085</name>
</gene>
<evidence type="ECO:0000256" key="7">
    <source>
        <dbReference type="SAM" id="Phobius"/>
    </source>
</evidence>
<name>A0A6A8G6M0_9EURY</name>
<keyword evidence="5 7" id="KW-1133">Transmembrane helix</keyword>
<dbReference type="Pfam" id="PF04066">
    <property type="entry name" value="MrpF_PhaF"/>
    <property type="match status" value="1"/>
</dbReference>
<comment type="subcellular location">
    <subcellularLocation>
        <location evidence="1">Cell membrane</location>
        <topology evidence="1">Multi-pass membrane protein</topology>
    </subcellularLocation>
</comment>
<keyword evidence="4 7" id="KW-0812">Transmembrane</keyword>
<dbReference type="RefSeq" id="WP_151111765.1">
    <property type="nucleotide sequence ID" value="NZ_WKJQ01000001.1"/>
</dbReference>
<evidence type="ECO:0000256" key="6">
    <source>
        <dbReference type="ARBA" id="ARBA00023136"/>
    </source>
</evidence>
<evidence type="ECO:0000313" key="9">
    <source>
        <dbReference type="Proteomes" id="UP000443423"/>
    </source>
</evidence>
<comment type="caution">
    <text evidence="8">The sequence shown here is derived from an EMBL/GenBank/DDBJ whole genome shotgun (WGS) entry which is preliminary data.</text>
</comment>
<keyword evidence="6 7" id="KW-0472">Membrane</keyword>
<evidence type="ECO:0000313" key="8">
    <source>
        <dbReference type="EMBL" id="MRW96920.1"/>
    </source>
</evidence>
<dbReference type="PANTHER" id="PTHR34702:SF1">
    <property type="entry name" value="NA(+)_H(+) ANTIPORTER SUBUNIT F"/>
    <property type="match status" value="1"/>
</dbReference>
<evidence type="ECO:0000256" key="5">
    <source>
        <dbReference type="ARBA" id="ARBA00022989"/>
    </source>
</evidence>
<organism evidence="8 9">
    <name type="scientific">Haloferax marinum</name>
    <dbReference type="NCBI Taxonomy" id="2666143"/>
    <lineage>
        <taxon>Archaea</taxon>
        <taxon>Methanobacteriati</taxon>
        <taxon>Methanobacteriota</taxon>
        <taxon>Stenosarchaea group</taxon>
        <taxon>Halobacteria</taxon>
        <taxon>Halobacteriales</taxon>
        <taxon>Haloferacaceae</taxon>
        <taxon>Haloferax</taxon>
    </lineage>
</organism>
<dbReference type="OrthoDB" id="84883at2157"/>
<dbReference type="EMBL" id="WKJQ01000001">
    <property type="protein sequence ID" value="MRW96920.1"/>
    <property type="molecule type" value="Genomic_DNA"/>
</dbReference>
<reference evidence="8 9" key="1">
    <citation type="submission" date="2019-11" db="EMBL/GenBank/DDBJ databases">
        <title>Whole genome sequence of Haloferax sp. MBLA0078.</title>
        <authorList>
            <person name="Seo M.-J."/>
            <person name="Cho E.-S."/>
        </authorList>
    </citation>
    <scope>NUCLEOTIDE SEQUENCE [LARGE SCALE GENOMIC DNA]</scope>
    <source>
        <strain evidence="8 9">MBLA0078</strain>
    </source>
</reference>
<dbReference type="GO" id="GO:0005886">
    <property type="term" value="C:plasma membrane"/>
    <property type="evidence" value="ECO:0007669"/>
    <property type="project" value="UniProtKB-SubCell"/>
</dbReference>
<dbReference type="GO" id="GO:0015385">
    <property type="term" value="F:sodium:proton antiporter activity"/>
    <property type="evidence" value="ECO:0007669"/>
    <property type="project" value="TreeGrafter"/>
</dbReference>
<dbReference type="Proteomes" id="UP000443423">
    <property type="component" value="Unassembled WGS sequence"/>
</dbReference>
<keyword evidence="9" id="KW-1185">Reference proteome</keyword>
<keyword evidence="3" id="KW-1003">Cell membrane</keyword>
<dbReference type="AlphaFoldDB" id="A0A6A8G6M0"/>
<dbReference type="InterPro" id="IPR007208">
    <property type="entry name" value="MrpF/PhaF-like"/>
</dbReference>
<dbReference type="PANTHER" id="PTHR34702">
    <property type="entry name" value="NA(+)/H(+) ANTIPORTER SUBUNIT F1"/>
    <property type="match status" value="1"/>
</dbReference>
<sequence>MTAELLSNGLLVGAAALGLVSIALLWRVVVGPTTADRMVAVNVIGTSVVVIIALLGAGLGEVGFLDVALVYGLLNFLLSLGLGQLSLDGGEPR</sequence>
<protein>
    <submittedName>
        <fullName evidence="8">Cation:proton antiporter</fullName>
    </submittedName>
</protein>
<dbReference type="NCBIfam" id="NF009244">
    <property type="entry name" value="PRK12599.1-3"/>
    <property type="match status" value="1"/>
</dbReference>
<proteinExistence type="predicted"/>
<accession>A0A6A8G6M0</accession>
<evidence type="ECO:0000256" key="3">
    <source>
        <dbReference type="ARBA" id="ARBA00022475"/>
    </source>
</evidence>
<feature type="transmembrane region" description="Helical" evidence="7">
    <location>
        <begin position="6"/>
        <end position="26"/>
    </location>
</feature>